<dbReference type="Proteomes" id="UP000585638">
    <property type="component" value="Unassembled WGS sequence"/>
</dbReference>
<gene>
    <name evidence="1" type="ORF">BJ998_003820</name>
</gene>
<dbReference type="RefSeq" id="WP_281392969.1">
    <property type="nucleotide sequence ID" value="NZ_BAAAWY010000027.1"/>
</dbReference>
<reference evidence="1 2" key="1">
    <citation type="submission" date="2020-08" db="EMBL/GenBank/DDBJ databases">
        <title>Sequencing the genomes of 1000 actinobacteria strains.</title>
        <authorList>
            <person name="Klenk H.-P."/>
        </authorList>
    </citation>
    <scope>NUCLEOTIDE SEQUENCE [LARGE SCALE GENOMIC DNA]</scope>
    <source>
        <strain evidence="1 2">DSM 43851</strain>
    </source>
</reference>
<evidence type="ECO:0000313" key="1">
    <source>
        <dbReference type="EMBL" id="MBB5892624.1"/>
    </source>
</evidence>
<comment type="caution">
    <text evidence="1">The sequence shown here is derived from an EMBL/GenBank/DDBJ whole genome shotgun (WGS) entry which is preliminary data.</text>
</comment>
<proteinExistence type="predicted"/>
<accession>A0A7W9KIU0</accession>
<sequence length="44" mass="4415">MLENDTAKINTKGAVAAPGVAGNAGAPHLRIVMPRCARSLVVGS</sequence>
<name>A0A7W9KIU0_9PSEU</name>
<evidence type="ECO:0000313" key="2">
    <source>
        <dbReference type="Proteomes" id="UP000585638"/>
    </source>
</evidence>
<keyword evidence="2" id="KW-1185">Reference proteome</keyword>
<dbReference type="AlphaFoldDB" id="A0A7W9KIU0"/>
<protein>
    <submittedName>
        <fullName evidence="1">Uncharacterized protein</fullName>
    </submittedName>
</protein>
<dbReference type="EMBL" id="JACHIR010000001">
    <property type="protein sequence ID" value="MBB5892624.1"/>
    <property type="molecule type" value="Genomic_DNA"/>
</dbReference>
<organism evidence="1 2">
    <name type="scientific">Kutzneria kofuensis</name>
    <dbReference type="NCBI Taxonomy" id="103725"/>
    <lineage>
        <taxon>Bacteria</taxon>
        <taxon>Bacillati</taxon>
        <taxon>Actinomycetota</taxon>
        <taxon>Actinomycetes</taxon>
        <taxon>Pseudonocardiales</taxon>
        <taxon>Pseudonocardiaceae</taxon>
        <taxon>Kutzneria</taxon>
    </lineage>
</organism>